<proteinExistence type="predicted"/>
<evidence type="ECO:0000256" key="2">
    <source>
        <dbReference type="ARBA" id="ARBA00022692"/>
    </source>
</evidence>
<gene>
    <name evidence="7" type="ORF">niasHS_007897</name>
</gene>
<dbReference type="SUPFAM" id="SSF53822">
    <property type="entry name" value="Periplasmic binding protein-like I"/>
    <property type="match status" value="1"/>
</dbReference>
<dbReference type="Pfam" id="PF01094">
    <property type="entry name" value="ANF_receptor"/>
    <property type="match status" value="1"/>
</dbReference>
<dbReference type="PROSITE" id="PS51257">
    <property type="entry name" value="PROKAR_LIPOPROTEIN"/>
    <property type="match status" value="1"/>
</dbReference>
<keyword evidence="4" id="KW-0472">Membrane</keyword>
<name>A0ABD2JQ20_HETSC</name>
<keyword evidence="2" id="KW-0812">Transmembrane</keyword>
<comment type="caution">
    <text evidence="7">The sequence shown here is derived from an EMBL/GenBank/DDBJ whole genome shotgun (WGS) entry which is preliminary data.</text>
</comment>
<organism evidence="7 8">
    <name type="scientific">Heterodera schachtii</name>
    <name type="common">Sugarbeet cyst nematode worm</name>
    <name type="synonym">Tylenchus schachtii</name>
    <dbReference type="NCBI Taxonomy" id="97005"/>
    <lineage>
        <taxon>Eukaryota</taxon>
        <taxon>Metazoa</taxon>
        <taxon>Ecdysozoa</taxon>
        <taxon>Nematoda</taxon>
        <taxon>Chromadorea</taxon>
        <taxon>Rhabditida</taxon>
        <taxon>Tylenchina</taxon>
        <taxon>Tylenchomorpha</taxon>
        <taxon>Tylenchoidea</taxon>
        <taxon>Heteroderidae</taxon>
        <taxon>Heteroderinae</taxon>
        <taxon>Heterodera</taxon>
    </lineage>
</organism>
<dbReference type="EMBL" id="JBICCN010000118">
    <property type="protein sequence ID" value="KAL3092688.1"/>
    <property type="molecule type" value="Genomic_DNA"/>
</dbReference>
<evidence type="ECO:0000256" key="4">
    <source>
        <dbReference type="ARBA" id="ARBA00023136"/>
    </source>
</evidence>
<reference evidence="7 8" key="1">
    <citation type="submission" date="2024-10" db="EMBL/GenBank/DDBJ databases">
        <authorList>
            <person name="Kim D."/>
        </authorList>
    </citation>
    <scope>NUCLEOTIDE SEQUENCE [LARGE SCALE GENOMIC DNA]</scope>
    <source>
        <strain evidence="7">Taebaek</strain>
    </source>
</reference>
<sequence length="197" mass="21575">MSNSSKCLSFNVNFIVVIGACLLLKCQTQQQTMPGNSVQQFTTPSVPVANNQTVIKVAMLVAQKDTDFGLPRKNSMLRNAGGAIPMALSSCGQTNLASSNNAIYPTLLNIVPNYKYMASGLISLLQYFNWTQFAVVIQSDLGNVSGGCDYLAKDTDNLFATSNITVNYKTRIFNVQSSDMDRIANSLQQRARIILLW</sequence>
<evidence type="ECO:0000256" key="5">
    <source>
        <dbReference type="SAM" id="SignalP"/>
    </source>
</evidence>
<dbReference type="InterPro" id="IPR001828">
    <property type="entry name" value="ANF_lig-bd_rcpt"/>
</dbReference>
<keyword evidence="3" id="KW-1133">Transmembrane helix</keyword>
<evidence type="ECO:0000256" key="1">
    <source>
        <dbReference type="ARBA" id="ARBA00004370"/>
    </source>
</evidence>
<keyword evidence="5" id="KW-0732">Signal</keyword>
<dbReference type="AlphaFoldDB" id="A0ABD2JQ20"/>
<feature type="domain" description="Receptor ligand binding region" evidence="6">
    <location>
        <begin position="91"/>
        <end position="196"/>
    </location>
</feature>
<evidence type="ECO:0000259" key="6">
    <source>
        <dbReference type="Pfam" id="PF01094"/>
    </source>
</evidence>
<keyword evidence="8" id="KW-1185">Reference proteome</keyword>
<dbReference type="InterPro" id="IPR028082">
    <property type="entry name" value="Peripla_BP_I"/>
</dbReference>
<evidence type="ECO:0000256" key="3">
    <source>
        <dbReference type="ARBA" id="ARBA00022989"/>
    </source>
</evidence>
<evidence type="ECO:0000313" key="7">
    <source>
        <dbReference type="EMBL" id="KAL3092688.1"/>
    </source>
</evidence>
<feature type="chain" id="PRO_5044896415" description="Receptor ligand binding region domain-containing protein" evidence="5">
    <location>
        <begin position="29"/>
        <end position="197"/>
    </location>
</feature>
<dbReference type="GO" id="GO:0016020">
    <property type="term" value="C:membrane"/>
    <property type="evidence" value="ECO:0007669"/>
    <property type="project" value="UniProtKB-SubCell"/>
</dbReference>
<comment type="subcellular location">
    <subcellularLocation>
        <location evidence="1">Membrane</location>
    </subcellularLocation>
</comment>
<evidence type="ECO:0000313" key="8">
    <source>
        <dbReference type="Proteomes" id="UP001620645"/>
    </source>
</evidence>
<dbReference type="Gene3D" id="3.40.50.2300">
    <property type="match status" value="1"/>
</dbReference>
<dbReference type="Proteomes" id="UP001620645">
    <property type="component" value="Unassembled WGS sequence"/>
</dbReference>
<accession>A0ABD2JQ20</accession>
<feature type="signal peptide" evidence="5">
    <location>
        <begin position="1"/>
        <end position="28"/>
    </location>
</feature>
<protein>
    <recommendedName>
        <fullName evidence="6">Receptor ligand binding region domain-containing protein</fullName>
    </recommendedName>
</protein>